<dbReference type="GeneID" id="126911872"/>
<feature type="compositionally biased region" description="Basic and acidic residues" evidence="1">
    <location>
        <begin position="1"/>
        <end position="10"/>
    </location>
</feature>
<sequence length="429" mass="48027">MVYKDRFDGRRIHRIERKIETSSESSDDSSQSQQESTEEITIPTVKKHSKHAIKDAPQSNEGEPLTHDGSKLASELTIDDLVEKVKEKLQQELLGKGGQLAQIMDDDTQRATLNEGKFSHKKHNYAKLSAAANFERDPEQLDVNPLNEGVKDAAYEDEQVPVASSQSQINEKPDKTKIKHGSEAENHGKVKKLKRDKHDTVTEKQEQGSNKKSRKEKENHKTTPSTTLEASQVDNEAVAANLESIPSPNHAGNGIFEAMNLQKTNDSYEDYVTPAKEDMFESEEESTSLTPFTINLSPETTPTPLIVLREDGETTTKVGEYDDDTAKTDPEQKAKTESMSYDDERETIGDANVTSTDPPKMAHRKPKLGTMIPKREFYTVSSPNYYGQLPTIAEKYNFNEPLPEADREHEELKPFANPPSSINGKVKLS</sequence>
<feature type="region of interest" description="Disordered" evidence="1">
    <location>
        <begin position="402"/>
        <end position="429"/>
    </location>
</feature>
<gene>
    <name evidence="3" type="primary">LOC126911872</name>
</gene>
<accession>A0A9R0E0X1</accession>
<evidence type="ECO:0000256" key="1">
    <source>
        <dbReference type="SAM" id="MobiDB-lite"/>
    </source>
</evidence>
<name>A0A9R0E0X1_SPOFR</name>
<proteinExistence type="predicted"/>
<evidence type="ECO:0000313" key="3">
    <source>
        <dbReference type="RefSeq" id="XP_050556914.1"/>
    </source>
</evidence>
<feature type="compositionally biased region" description="Low complexity" evidence="1">
    <location>
        <begin position="22"/>
        <end position="42"/>
    </location>
</feature>
<dbReference type="RefSeq" id="XP_050556914.1">
    <property type="nucleotide sequence ID" value="XM_050700957.1"/>
</dbReference>
<feature type="region of interest" description="Disordered" evidence="1">
    <location>
        <begin position="135"/>
        <end position="238"/>
    </location>
</feature>
<feature type="compositionally biased region" description="Basic and acidic residues" evidence="1">
    <location>
        <begin position="404"/>
        <end position="413"/>
    </location>
</feature>
<feature type="region of interest" description="Disordered" evidence="1">
    <location>
        <begin position="277"/>
        <end position="368"/>
    </location>
</feature>
<protein>
    <submittedName>
        <fullName evidence="3">Uncharacterized protein LOC126911872</fullName>
    </submittedName>
</protein>
<reference evidence="3" key="1">
    <citation type="submission" date="2025-08" db="UniProtKB">
        <authorList>
            <consortium name="RefSeq"/>
        </authorList>
    </citation>
    <scope>IDENTIFICATION</scope>
    <source>
        <tissue evidence="3">Whole larval tissue</tissue>
    </source>
</reference>
<feature type="compositionally biased region" description="Basic and acidic residues" evidence="1">
    <location>
        <begin position="171"/>
        <end position="188"/>
    </location>
</feature>
<evidence type="ECO:0000313" key="2">
    <source>
        <dbReference type="Proteomes" id="UP000829999"/>
    </source>
</evidence>
<keyword evidence="2" id="KW-1185">Reference proteome</keyword>
<feature type="compositionally biased region" description="Basic and acidic residues" evidence="1">
    <location>
        <begin position="324"/>
        <end position="336"/>
    </location>
</feature>
<feature type="compositionally biased region" description="Basic and acidic residues" evidence="1">
    <location>
        <begin position="196"/>
        <end position="206"/>
    </location>
</feature>
<dbReference type="OrthoDB" id="7492310at2759"/>
<feature type="region of interest" description="Disordered" evidence="1">
    <location>
        <begin position="1"/>
        <end position="72"/>
    </location>
</feature>
<feature type="compositionally biased region" description="Polar residues" evidence="1">
    <location>
        <begin position="222"/>
        <end position="234"/>
    </location>
</feature>
<feature type="compositionally biased region" description="Polar residues" evidence="1">
    <location>
        <begin position="287"/>
        <end position="303"/>
    </location>
</feature>
<dbReference type="Proteomes" id="UP000829999">
    <property type="component" value="Chromosome 19"/>
</dbReference>
<organism evidence="2 3">
    <name type="scientific">Spodoptera frugiperda</name>
    <name type="common">Fall armyworm</name>
    <dbReference type="NCBI Taxonomy" id="7108"/>
    <lineage>
        <taxon>Eukaryota</taxon>
        <taxon>Metazoa</taxon>
        <taxon>Ecdysozoa</taxon>
        <taxon>Arthropoda</taxon>
        <taxon>Hexapoda</taxon>
        <taxon>Insecta</taxon>
        <taxon>Pterygota</taxon>
        <taxon>Neoptera</taxon>
        <taxon>Endopterygota</taxon>
        <taxon>Lepidoptera</taxon>
        <taxon>Glossata</taxon>
        <taxon>Ditrysia</taxon>
        <taxon>Noctuoidea</taxon>
        <taxon>Noctuidae</taxon>
        <taxon>Amphipyrinae</taxon>
        <taxon>Spodoptera</taxon>
    </lineage>
</organism>
<dbReference type="AlphaFoldDB" id="A0A9R0E0X1"/>